<feature type="transmembrane region" description="Helical" evidence="1">
    <location>
        <begin position="58"/>
        <end position="79"/>
    </location>
</feature>
<gene>
    <name evidence="2" type="ORF">SAMN05216544_0822</name>
</gene>
<evidence type="ECO:0000256" key="1">
    <source>
        <dbReference type="SAM" id="Phobius"/>
    </source>
</evidence>
<feature type="transmembrane region" description="Helical" evidence="1">
    <location>
        <begin position="209"/>
        <end position="233"/>
    </location>
</feature>
<dbReference type="EMBL" id="FNHZ01000001">
    <property type="protein sequence ID" value="SDM61063.1"/>
    <property type="molecule type" value="Genomic_DNA"/>
</dbReference>
<dbReference type="InterPro" id="IPR009097">
    <property type="entry name" value="Cyclic_Pdiesterase"/>
</dbReference>
<feature type="transmembrane region" description="Helical" evidence="1">
    <location>
        <begin position="254"/>
        <end position="272"/>
    </location>
</feature>
<sequence length="371" mass="42528">MENIFNDSNVNIDEYRPDSPGVIMAKRITKLKKYNSILMIFLIVFIILSYLLVKTGNLMLVIIAFAAFILASSCLFIYATKLQKELEKLPEEEKFNLNYYNLYKNVKKPGLVKNNVLMALAVNGALLKNREITRQALELMSANYQPEILYKLKNWLSSDSCEISEAELRRYKSPHPIARIAILIYALSGLLYLYAFIDDYIPIGAYKAFALYESIFYSIMIAACCVIVSNVIYNIINRNKIYVNSPIKDNSKRIVLLVLGALISIVTVGQLMPRVIYLAPFINEYLFNLQKSIYEAFMCLADVKISNYYKPYSWLPHITIGKTLTKEQMLKAVEVMQDFKSLNARIVKIGLAKVNPHEDVREILFLNPAMN</sequence>
<dbReference type="Proteomes" id="UP000187651">
    <property type="component" value="Unassembled WGS sequence"/>
</dbReference>
<reference evidence="3" key="1">
    <citation type="submission" date="2016-10" db="EMBL/GenBank/DDBJ databases">
        <authorList>
            <person name="Varghese N."/>
            <person name="Submissions S."/>
        </authorList>
    </citation>
    <scope>NUCLEOTIDE SEQUENCE [LARGE SCALE GENOMIC DNA]</scope>
    <source>
        <strain evidence="3">M83</strain>
    </source>
</reference>
<name>A0A1G9UMH6_9FIRM</name>
<keyword evidence="1" id="KW-1133">Transmembrane helix</keyword>
<feature type="transmembrane region" description="Helical" evidence="1">
    <location>
        <begin position="34"/>
        <end position="52"/>
    </location>
</feature>
<proteinExistence type="predicted"/>
<accession>A0A1G9UMH6</accession>
<keyword evidence="1" id="KW-0472">Membrane</keyword>
<dbReference type="OrthoDB" id="2018120at2"/>
<feature type="transmembrane region" description="Helical" evidence="1">
    <location>
        <begin position="177"/>
        <end position="197"/>
    </location>
</feature>
<dbReference type="Gene3D" id="3.90.1140.10">
    <property type="entry name" value="Cyclic phosphodiesterase"/>
    <property type="match status" value="1"/>
</dbReference>
<keyword evidence="1" id="KW-0812">Transmembrane</keyword>
<dbReference type="RefSeq" id="WP_074521028.1">
    <property type="nucleotide sequence ID" value="NZ_FNHZ01000001.1"/>
</dbReference>
<keyword evidence="3" id="KW-1185">Reference proteome</keyword>
<dbReference type="AlphaFoldDB" id="A0A1G9UMH6"/>
<evidence type="ECO:0000313" key="2">
    <source>
        <dbReference type="EMBL" id="SDM61063.1"/>
    </source>
</evidence>
<dbReference type="SUPFAM" id="SSF55144">
    <property type="entry name" value="LigT-like"/>
    <property type="match status" value="1"/>
</dbReference>
<evidence type="ECO:0000313" key="3">
    <source>
        <dbReference type="Proteomes" id="UP000187651"/>
    </source>
</evidence>
<protein>
    <submittedName>
        <fullName evidence="2">Uncharacterized protein</fullName>
    </submittedName>
</protein>
<organism evidence="2 3">
    <name type="scientific">Lachnospira pectinoschiza</name>
    <dbReference type="NCBI Taxonomy" id="28052"/>
    <lineage>
        <taxon>Bacteria</taxon>
        <taxon>Bacillati</taxon>
        <taxon>Bacillota</taxon>
        <taxon>Clostridia</taxon>
        <taxon>Lachnospirales</taxon>
        <taxon>Lachnospiraceae</taxon>
        <taxon>Lachnospira</taxon>
    </lineage>
</organism>